<dbReference type="AlphaFoldDB" id="A0A1B6GNC6"/>
<dbReference type="Pfam" id="PF13424">
    <property type="entry name" value="TPR_12"/>
    <property type="match status" value="1"/>
</dbReference>
<dbReference type="SUPFAM" id="SSF48452">
    <property type="entry name" value="TPR-like"/>
    <property type="match status" value="2"/>
</dbReference>
<dbReference type="GO" id="GO:0031462">
    <property type="term" value="C:Cul2-RING ubiquitin ligase complex"/>
    <property type="evidence" value="ECO:0007669"/>
    <property type="project" value="TreeGrafter"/>
</dbReference>
<evidence type="ECO:0000313" key="1">
    <source>
        <dbReference type="EMBL" id="JAS63948.1"/>
    </source>
</evidence>
<dbReference type="EMBL" id="GECZ01005821">
    <property type="protein sequence ID" value="JAS63948.1"/>
    <property type="molecule type" value="Transcribed_RNA"/>
</dbReference>
<dbReference type="PANTHER" id="PTHR46575:SF1">
    <property type="entry name" value="AMYLOID PROTEIN-BINDING PROTEIN 2"/>
    <property type="match status" value="1"/>
</dbReference>
<organism evidence="1">
    <name type="scientific">Cuerna arida</name>
    <dbReference type="NCBI Taxonomy" id="1464854"/>
    <lineage>
        <taxon>Eukaryota</taxon>
        <taxon>Metazoa</taxon>
        <taxon>Ecdysozoa</taxon>
        <taxon>Arthropoda</taxon>
        <taxon>Hexapoda</taxon>
        <taxon>Insecta</taxon>
        <taxon>Pterygota</taxon>
        <taxon>Neoptera</taxon>
        <taxon>Paraneoptera</taxon>
        <taxon>Hemiptera</taxon>
        <taxon>Auchenorrhyncha</taxon>
        <taxon>Membracoidea</taxon>
        <taxon>Cicadellidae</taxon>
        <taxon>Cicadellinae</taxon>
        <taxon>Proconiini</taxon>
        <taxon>Cuerna</taxon>
    </lineage>
</organism>
<dbReference type="PANTHER" id="PTHR46575">
    <property type="entry name" value="AMYLOID PROTEIN-BINDING PROTEIN 2"/>
    <property type="match status" value="1"/>
</dbReference>
<dbReference type="InterPro" id="IPR011990">
    <property type="entry name" value="TPR-like_helical_dom_sf"/>
</dbReference>
<protein>
    <recommendedName>
        <fullName evidence="2">Amyloid protein-binding protein 2</fullName>
    </recommendedName>
</protein>
<dbReference type="GO" id="GO:0006886">
    <property type="term" value="P:intracellular protein transport"/>
    <property type="evidence" value="ECO:0007669"/>
    <property type="project" value="InterPro"/>
</dbReference>
<dbReference type="GO" id="GO:0043161">
    <property type="term" value="P:proteasome-mediated ubiquitin-dependent protein catabolic process"/>
    <property type="evidence" value="ECO:0007669"/>
    <property type="project" value="TreeGrafter"/>
</dbReference>
<dbReference type="Gene3D" id="1.25.40.10">
    <property type="entry name" value="Tetratricopeptide repeat domain"/>
    <property type="match status" value="2"/>
</dbReference>
<reference evidence="1" key="1">
    <citation type="submission" date="2015-11" db="EMBL/GenBank/DDBJ databases">
        <title>De novo transcriptome assembly of four potential Pierce s Disease insect vectors from Arizona vineyards.</title>
        <authorList>
            <person name="Tassone E.E."/>
        </authorList>
    </citation>
    <scope>NUCLEOTIDE SEQUENCE</scope>
</reference>
<dbReference type="GO" id="GO:1990756">
    <property type="term" value="F:ubiquitin-like ligase-substrate adaptor activity"/>
    <property type="evidence" value="ECO:0007669"/>
    <property type="project" value="TreeGrafter"/>
</dbReference>
<sequence length="580" mass="66340">MSNPPPVLSLYDLSTKAVMNCYSFFKNDPDFKILPENILFDVYYMFYKENRLCLLGVEFSDLDVFARMLRVTNKRLQLLKSFQTLMDHGTQVAMELSNSYCIRASKQGMIPQQKITVIDLGISLGGFLSEAGWFFESERVLSMCWSVCEKLQSCSQNCYTWRKSLECCHKLLHAQAAYSMIEPADLTRYQAAALVEELLAAGETMNLAGLYTEFSLHSFFKSNYDEAFKWSMQAINELTEQCSPRVIVETLSQASKACIVKREFVKARVLVTQAVYLARDVYGPSHPKFADTLLDYGFYLLNSDCVKQSVAVYEEALALKKVLYGRYNLHVAVAQEDLAYALYVHEYSSGMFRLARENAEEAIRLMKQLLPAEHLMLASAQRVKALILEEIALDNIPGTSPESQTELLSEAEKLHKDALRLAKLSFGEENVQTAKHYGNLGRLYQSMRRFKDSEQMHLKAIAIKEKLVGPDDYEVGLSVGHLASLYNYHMQEYRKAEQLYFRSIKINLQLYSDTYSGLEYDYRGLIHVYDKLGDADGVAEYTVMLTRWKELRERLALKESCPLSLDECPKPLSYIKQLIA</sequence>
<dbReference type="InterPro" id="IPR042476">
    <property type="entry name" value="APPBP2"/>
</dbReference>
<accession>A0A1B6GNC6</accession>
<gene>
    <name evidence="1" type="ORF">g.27021</name>
</gene>
<evidence type="ECO:0008006" key="2">
    <source>
        <dbReference type="Google" id="ProtNLM"/>
    </source>
</evidence>
<name>A0A1B6GNC6_9HEMI</name>
<proteinExistence type="predicted"/>